<reference evidence="1 2" key="1">
    <citation type="submission" date="2024-04" db="EMBL/GenBank/DDBJ databases">
        <title>Dissimilatory iodate-reducing microorganisms contribute to the enrichment of iodine in groundwater.</title>
        <authorList>
            <person name="Jiang Z."/>
        </authorList>
    </citation>
    <scope>NUCLEOTIDE SEQUENCE [LARGE SCALE GENOMIC DNA]</scope>
    <source>
        <strain evidence="1 2">NCP973</strain>
    </source>
</reference>
<dbReference type="EMBL" id="CP151406">
    <property type="protein sequence ID" value="WZJ21149.1"/>
    <property type="molecule type" value="Genomic_DNA"/>
</dbReference>
<dbReference type="RefSeq" id="WP_341743511.1">
    <property type="nucleotide sequence ID" value="NZ_CP151406.1"/>
</dbReference>
<dbReference type="Gene3D" id="3.90.550.10">
    <property type="entry name" value="Spore Coat Polysaccharide Biosynthesis Protein SpsA, Chain A"/>
    <property type="match status" value="1"/>
</dbReference>
<dbReference type="Proteomes" id="UP001479520">
    <property type="component" value="Chromosome"/>
</dbReference>
<dbReference type="GO" id="GO:0016779">
    <property type="term" value="F:nucleotidyltransferase activity"/>
    <property type="evidence" value="ECO:0007669"/>
    <property type="project" value="UniProtKB-KW"/>
</dbReference>
<sequence length="233" mass="25423">MAFKGKVVIALIPARAGSKGVKQKNLRMLLGKPLLAHTIQAAHDAARIDRVYVSSDDADALRLAREMGADVVQRAASAATDSATASEVVWDFVRQIPEELTAENPYLVFLQPTSPLRTGNHIDAAFTVMTSTDSNICLSVTELKKTPFKSFTLTADGRLQSLFDEHLTNANRQTLPVAFHPNGAIYIFPLAEFLARTSIPSNGGAPYIMSEQESIDIDTEEDFAMVEKLCRAN</sequence>
<dbReference type="CDD" id="cd02513">
    <property type="entry name" value="CMP-NeuAc_Synthase"/>
    <property type="match status" value="1"/>
</dbReference>
<evidence type="ECO:0000313" key="1">
    <source>
        <dbReference type="EMBL" id="WZJ21149.1"/>
    </source>
</evidence>
<dbReference type="InterPro" id="IPR003329">
    <property type="entry name" value="Cytidylyl_trans"/>
</dbReference>
<accession>A0ABZ2XI39</accession>
<organism evidence="1 2">
    <name type="scientific">Azonexus hydrophilus</name>
    <dbReference type="NCBI Taxonomy" id="418702"/>
    <lineage>
        <taxon>Bacteria</taxon>
        <taxon>Pseudomonadati</taxon>
        <taxon>Pseudomonadota</taxon>
        <taxon>Betaproteobacteria</taxon>
        <taxon>Rhodocyclales</taxon>
        <taxon>Azonexaceae</taxon>
        <taxon>Azonexus</taxon>
    </lineage>
</organism>
<dbReference type="PANTHER" id="PTHR21485:SF6">
    <property type="entry name" value="N-ACYLNEURAMINATE CYTIDYLYLTRANSFERASE-RELATED"/>
    <property type="match status" value="1"/>
</dbReference>
<dbReference type="EC" id="2.7.7.-" evidence="1"/>
<dbReference type="SUPFAM" id="SSF53448">
    <property type="entry name" value="Nucleotide-diphospho-sugar transferases"/>
    <property type="match status" value="1"/>
</dbReference>
<dbReference type="InterPro" id="IPR029044">
    <property type="entry name" value="Nucleotide-diphossugar_trans"/>
</dbReference>
<name>A0ABZ2XI39_9RHOO</name>
<dbReference type="Pfam" id="PF02348">
    <property type="entry name" value="CTP_transf_3"/>
    <property type="match status" value="1"/>
</dbReference>
<evidence type="ECO:0000313" key="2">
    <source>
        <dbReference type="Proteomes" id="UP001479520"/>
    </source>
</evidence>
<gene>
    <name evidence="1" type="ORF">AADV58_14525</name>
</gene>
<proteinExistence type="predicted"/>
<dbReference type="InterPro" id="IPR050793">
    <property type="entry name" value="CMP-NeuNAc_synthase"/>
</dbReference>
<protein>
    <submittedName>
        <fullName evidence="1">Acylneuraminate cytidylyltransferase family protein</fullName>
        <ecNumber evidence="1">2.7.7.-</ecNumber>
    </submittedName>
</protein>
<dbReference type="PANTHER" id="PTHR21485">
    <property type="entry name" value="HAD SUPERFAMILY MEMBERS CMAS AND KDSC"/>
    <property type="match status" value="1"/>
</dbReference>
<keyword evidence="2" id="KW-1185">Reference proteome</keyword>
<keyword evidence="1" id="KW-0808">Transferase</keyword>
<keyword evidence="1" id="KW-0548">Nucleotidyltransferase</keyword>